<evidence type="ECO:0000313" key="1">
    <source>
        <dbReference type="EMBL" id="KAK5088804.1"/>
    </source>
</evidence>
<dbReference type="EMBL" id="JAVRRJ010000002">
    <property type="protein sequence ID" value="KAK5088804.1"/>
    <property type="molecule type" value="Genomic_DNA"/>
</dbReference>
<sequence length="341" mass="38068">MASLEQAKPVHLILDFDGTLTKKDTMHLVAEAGYSRQKELHRMPPPQPWNEIVEAYMADFQKHSDSYTPKVSERTSVAQEVAWLNSLELIEKASIARALQAGIFEDVRCSDISKVVQAALKEDRVQLRNGWRELCSSVWHHNRQCRSTGGSLSVLSVNWSTSFIQQVLDASMQATSPEQGAHDSTWLSNLRIYANELPSIVQEMTGTRSEKLEHQEIRTSGDKVKVLRDIASRSKDHQGLSNALVLYVGDSSTDLECLLAADIGICIRDQPMGSGQKDLANVCSRLGIDVRSLDAQVALRSTDKEYPVLFCARDFPEIRDWFLAQNLIAFDSDTNSTETTG</sequence>
<evidence type="ECO:0000313" key="2">
    <source>
        <dbReference type="Proteomes" id="UP001309876"/>
    </source>
</evidence>
<proteinExistence type="predicted"/>
<protein>
    <submittedName>
        <fullName evidence="1">Uncharacterized protein</fullName>
    </submittedName>
</protein>
<gene>
    <name evidence="1" type="ORF">LTR05_003026</name>
</gene>
<dbReference type="SUPFAM" id="SSF56784">
    <property type="entry name" value="HAD-like"/>
    <property type="match status" value="1"/>
</dbReference>
<organism evidence="1 2">
    <name type="scientific">Lithohypha guttulata</name>
    <dbReference type="NCBI Taxonomy" id="1690604"/>
    <lineage>
        <taxon>Eukaryota</taxon>
        <taxon>Fungi</taxon>
        <taxon>Dikarya</taxon>
        <taxon>Ascomycota</taxon>
        <taxon>Pezizomycotina</taxon>
        <taxon>Eurotiomycetes</taxon>
        <taxon>Chaetothyriomycetidae</taxon>
        <taxon>Chaetothyriales</taxon>
        <taxon>Trichomeriaceae</taxon>
        <taxon>Lithohypha</taxon>
    </lineage>
</organism>
<reference evidence="1 2" key="1">
    <citation type="submission" date="2023-08" db="EMBL/GenBank/DDBJ databases">
        <title>Black Yeasts Isolated from many extreme environments.</title>
        <authorList>
            <person name="Coleine C."/>
            <person name="Stajich J.E."/>
            <person name="Selbmann L."/>
        </authorList>
    </citation>
    <scope>NUCLEOTIDE SEQUENCE [LARGE SCALE GENOMIC DNA]</scope>
    <source>
        <strain evidence="1 2">CCFEE 5910</strain>
    </source>
</reference>
<accession>A0AAN7T5X4</accession>
<keyword evidence="2" id="KW-1185">Reference proteome</keyword>
<dbReference type="PANTHER" id="PTHR28181:SF1">
    <property type="entry name" value="COLD TOLERANCE PROTEIN 1"/>
    <property type="match status" value="1"/>
</dbReference>
<dbReference type="PANTHER" id="PTHR28181">
    <property type="entry name" value="UPF0655 PROTEIN YCR015C"/>
    <property type="match status" value="1"/>
</dbReference>
<dbReference type="Proteomes" id="UP001309876">
    <property type="component" value="Unassembled WGS sequence"/>
</dbReference>
<comment type="caution">
    <text evidence="1">The sequence shown here is derived from an EMBL/GenBank/DDBJ whole genome shotgun (WGS) entry which is preliminary data.</text>
</comment>
<dbReference type="InterPro" id="IPR050849">
    <property type="entry name" value="HAD-like_hydrolase_phosphatase"/>
</dbReference>
<name>A0AAN7T5X4_9EURO</name>
<dbReference type="AlphaFoldDB" id="A0AAN7T5X4"/>
<dbReference type="Gene3D" id="3.40.50.1000">
    <property type="entry name" value="HAD superfamily/HAD-like"/>
    <property type="match status" value="1"/>
</dbReference>
<dbReference type="InterPro" id="IPR036412">
    <property type="entry name" value="HAD-like_sf"/>
</dbReference>
<dbReference type="InterPro" id="IPR023214">
    <property type="entry name" value="HAD_sf"/>
</dbReference>